<gene>
    <name evidence="3" type="ORF">BCR33DRAFT_628101</name>
    <name evidence="1" type="ORF">BCR33DRAFT_631579</name>
    <name evidence="2" type="ORF">BCR33DRAFT_637793</name>
    <name evidence="4" type="ORF">BCR33DRAFT_640624</name>
</gene>
<dbReference type="EMBL" id="MCGO01000275">
    <property type="protein sequence ID" value="ORY18475.1"/>
    <property type="molecule type" value="Genomic_DNA"/>
</dbReference>
<dbReference type="AlphaFoldDB" id="A0A1Y2A7L4"/>
<evidence type="ECO:0000313" key="4">
    <source>
        <dbReference type="EMBL" id="ORY43186.1"/>
    </source>
</evidence>
<feature type="non-terminal residue" evidence="1">
    <location>
        <position position="52"/>
    </location>
</feature>
<accession>A0A1Y2A7L4</accession>
<evidence type="ECO:0000313" key="1">
    <source>
        <dbReference type="EMBL" id="ORY18464.1"/>
    </source>
</evidence>
<evidence type="ECO:0000313" key="5">
    <source>
        <dbReference type="Proteomes" id="UP000193642"/>
    </source>
</evidence>
<dbReference type="Proteomes" id="UP000193642">
    <property type="component" value="Unassembled WGS sequence"/>
</dbReference>
<keyword evidence="5" id="KW-1185">Reference proteome</keyword>
<proteinExistence type="predicted"/>
<dbReference type="EMBL" id="MCGO01000275">
    <property type="protein sequence ID" value="ORY18464.1"/>
    <property type="molecule type" value="Genomic_DNA"/>
</dbReference>
<dbReference type="EMBL" id="MCGO01000275">
    <property type="protein sequence ID" value="ORY18487.1"/>
    <property type="molecule type" value="Genomic_DNA"/>
</dbReference>
<sequence>RLTRVQLLFTRNPSPLQSSKFPFEYLLLPPRSALEAVPRRVTPNASTRPPRP</sequence>
<dbReference type="OrthoDB" id="4381806at2759"/>
<evidence type="ECO:0000313" key="3">
    <source>
        <dbReference type="EMBL" id="ORY18487.1"/>
    </source>
</evidence>
<protein>
    <submittedName>
        <fullName evidence="1">Uncharacterized protein</fullName>
    </submittedName>
</protein>
<comment type="caution">
    <text evidence="1">The sequence shown here is derived from an EMBL/GenBank/DDBJ whole genome shotgun (WGS) entry which is preliminary data.</text>
</comment>
<dbReference type="EMBL" id="MCGO01000026">
    <property type="protein sequence ID" value="ORY43186.1"/>
    <property type="molecule type" value="Genomic_DNA"/>
</dbReference>
<evidence type="ECO:0000313" key="2">
    <source>
        <dbReference type="EMBL" id="ORY18475.1"/>
    </source>
</evidence>
<name>A0A1Y2A7L4_9FUNG</name>
<feature type="non-terminal residue" evidence="1">
    <location>
        <position position="1"/>
    </location>
</feature>
<reference evidence="1 5" key="1">
    <citation type="submission" date="2016-07" db="EMBL/GenBank/DDBJ databases">
        <title>Pervasive Adenine N6-methylation of Active Genes in Fungi.</title>
        <authorList>
            <consortium name="DOE Joint Genome Institute"/>
            <person name="Mondo S.J."/>
            <person name="Dannebaum R.O."/>
            <person name="Kuo R.C."/>
            <person name="Labutti K."/>
            <person name="Haridas S."/>
            <person name="Kuo A."/>
            <person name="Salamov A."/>
            <person name="Ahrendt S.R."/>
            <person name="Lipzen A."/>
            <person name="Sullivan W."/>
            <person name="Andreopoulos W.B."/>
            <person name="Clum A."/>
            <person name="Lindquist E."/>
            <person name="Daum C."/>
            <person name="Ramamoorthy G.K."/>
            <person name="Gryganskyi A."/>
            <person name="Culley D."/>
            <person name="Magnuson J.K."/>
            <person name="James T.Y."/>
            <person name="O'Malley M.A."/>
            <person name="Stajich J.E."/>
            <person name="Spatafora J.W."/>
            <person name="Visel A."/>
            <person name="Grigoriev I.V."/>
        </authorList>
    </citation>
    <scope>NUCLEOTIDE SEQUENCE [LARGE SCALE GENOMIC DNA]</scope>
    <source>
        <strain evidence="1 5">JEL800</strain>
    </source>
</reference>
<organism evidence="1 5">
    <name type="scientific">Rhizoclosmatium globosum</name>
    <dbReference type="NCBI Taxonomy" id="329046"/>
    <lineage>
        <taxon>Eukaryota</taxon>
        <taxon>Fungi</taxon>
        <taxon>Fungi incertae sedis</taxon>
        <taxon>Chytridiomycota</taxon>
        <taxon>Chytridiomycota incertae sedis</taxon>
        <taxon>Chytridiomycetes</taxon>
        <taxon>Chytridiales</taxon>
        <taxon>Chytriomycetaceae</taxon>
        <taxon>Rhizoclosmatium</taxon>
    </lineage>
</organism>